<dbReference type="KEGG" id="rca:Rcas_0728"/>
<dbReference type="STRING" id="383372.Rcas_0728"/>
<feature type="modified residue" description="4-aspartylphosphate" evidence="2">
    <location>
        <position position="114"/>
    </location>
</feature>
<organism evidence="4 5">
    <name type="scientific">Roseiflexus castenholzii (strain DSM 13941 / HLO8)</name>
    <dbReference type="NCBI Taxonomy" id="383372"/>
    <lineage>
        <taxon>Bacteria</taxon>
        <taxon>Bacillati</taxon>
        <taxon>Chloroflexota</taxon>
        <taxon>Chloroflexia</taxon>
        <taxon>Chloroflexales</taxon>
        <taxon>Roseiflexineae</taxon>
        <taxon>Roseiflexaceae</taxon>
        <taxon>Roseiflexus</taxon>
    </lineage>
</organism>
<evidence type="ECO:0000259" key="3">
    <source>
        <dbReference type="PROSITE" id="PS50110"/>
    </source>
</evidence>
<dbReference type="SMART" id="SM00448">
    <property type="entry name" value="REC"/>
    <property type="match status" value="1"/>
</dbReference>
<dbReference type="InterPro" id="IPR001789">
    <property type="entry name" value="Sig_transdc_resp-reg_receiver"/>
</dbReference>
<dbReference type="CDD" id="cd00156">
    <property type="entry name" value="REC"/>
    <property type="match status" value="1"/>
</dbReference>
<dbReference type="AlphaFoldDB" id="A7NHA2"/>
<dbReference type="InterPro" id="IPR050595">
    <property type="entry name" value="Bact_response_regulator"/>
</dbReference>
<feature type="domain" description="Response regulatory" evidence="3">
    <location>
        <begin position="65"/>
        <end position="181"/>
    </location>
</feature>
<dbReference type="RefSeq" id="WP_012119279.1">
    <property type="nucleotide sequence ID" value="NC_009767.1"/>
</dbReference>
<name>A7NHA2_ROSCS</name>
<evidence type="ECO:0000313" key="5">
    <source>
        <dbReference type="Proteomes" id="UP000000263"/>
    </source>
</evidence>
<evidence type="ECO:0000256" key="2">
    <source>
        <dbReference type="PROSITE-ProRule" id="PRU00169"/>
    </source>
</evidence>
<dbReference type="HOGENOM" id="CLU_000445_69_7_0"/>
<dbReference type="EMBL" id="CP000804">
    <property type="protein sequence ID" value="ABU56849.1"/>
    <property type="molecule type" value="Genomic_DNA"/>
</dbReference>
<dbReference type="Gene3D" id="3.40.50.2300">
    <property type="match status" value="1"/>
</dbReference>
<accession>A7NHA2</accession>
<dbReference type="Pfam" id="PF00072">
    <property type="entry name" value="Response_reg"/>
    <property type="match status" value="1"/>
</dbReference>
<dbReference type="SUPFAM" id="SSF52172">
    <property type="entry name" value="CheY-like"/>
    <property type="match status" value="1"/>
</dbReference>
<dbReference type="eggNOG" id="COG0745">
    <property type="taxonomic scope" value="Bacteria"/>
</dbReference>
<dbReference type="Proteomes" id="UP000000263">
    <property type="component" value="Chromosome"/>
</dbReference>
<reference evidence="4 5" key="1">
    <citation type="submission" date="2007-08" db="EMBL/GenBank/DDBJ databases">
        <title>Complete sequence of Roseiflexus castenholzii DSM 13941.</title>
        <authorList>
            <consortium name="US DOE Joint Genome Institute"/>
            <person name="Copeland A."/>
            <person name="Lucas S."/>
            <person name="Lapidus A."/>
            <person name="Barry K."/>
            <person name="Glavina del Rio T."/>
            <person name="Dalin E."/>
            <person name="Tice H."/>
            <person name="Pitluck S."/>
            <person name="Thompson L.S."/>
            <person name="Brettin T."/>
            <person name="Bruce D."/>
            <person name="Detter J.C."/>
            <person name="Han C."/>
            <person name="Tapia R."/>
            <person name="Schmutz J."/>
            <person name="Larimer F."/>
            <person name="Land M."/>
            <person name="Hauser L."/>
            <person name="Kyrpides N."/>
            <person name="Mikhailova N."/>
            <person name="Bryant D.A."/>
            <person name="Hanada S."/>
            <person name="Tsukatani Y."/>
            <person name="Richardson P."/>
        </authorList>
    </citation>
    <scope>NUCLEOTIDE SEQUENCE [LARGE SCALE GENOMIC DNA]</scope>
    <source>
        <strain evidence="5">DSM 13941 / HLO8</strain>
    </source>
</reference>
<protein>
    <submittedName>
        <fullName evidence="4">Response regulator receiver protein</fullName>
    </submittedName>
</protein>
<dbReference type="PANTHER" id="PTHR44591">
    <property type="entry name" value="STRESS RESPONSE REGULATOR PROTEIN 1"/>
    <property type="match status" value="1"/>
</dbReference>
<sequence length="190" mass="21655">MNPDCAYLLEAHERFLYVAPNAVVVLMMYPSLLPVYKALGAMNDDGCDNIWADRRRAMKEVRQGRILVVEEDYDLGRLFEAMLSIEGYHVTVTRHPDEAHRLLPQLEPNLIVFDWSFHNTRGYVWIDELRTSNHTAHIPVLLVCGAPPPRSIYEMLANAGVPIIEKPFDLIAFNRCIAALMHSRERAIGA</sequence>
<gene>
    <name evidence="4" type="ordered locus">Rcas_0728</name>
</gene>
<proteinExistence type="predicted"/>
<keyword evidence="5" id="KW-1185">Reference proteome</keyword>
<dbReference type="PROSITE" id="PS50110">
    <property type="entry name" value="RESPONSE_REGULATORY"/>
    <property type="match status" value="1"/>
</dbReference>
<dbReference type="GO" id="GO:0000160">
    <property type="term" value="P:phosphorelay signal transduction system"/>
    <property type="evidence" value="ECO:0007669"/>
    <property type="project" value="InterPro"/>
</dbReference>
<dbReference type="InterPro" id="IPR011006">
    <property type="entry name" value="CheY-like_superfamily"/>
</dbReference>
<dbReference type="PANTHER" id="PTHR44591:SF3">
    <property type="entry name" value="RESPONSE REGULATORY DOMAIN-CONTAINING PROTEIN"/>
    <property type="match status" value="1"/>
</dbReference>
<evidence type="ECO:0000313" key="4">
    <source>
        <dbReference type="EMBL" id="ABU56849.1"/>
    </source>
</evidence>
<keyword evidence="1 2" id="KW-0597">Phosphoprotein</keyword>
<evidence type="ECO:0000256" key="1">
    <source>
        <dbReference type="ARBA" id="ARBA00022553"/>
    </source>
</evidence>